<organism evidence="1 2">
    <name type="scientific">Sus scrofa</name>
    <name type="common">Pig</name>
    <dbReference type="NCBI Taxonomy" id="9823"/>
    <lineage>
        <taxon>Eukaryota</taxon>
        <taxon>Metazoa</taxon>
        <taxon>Chordata</taxon>
        <taxon>Craniata</taxon>
        <taxon>Vertebrata</taxon>
        <taxon>Euteleostomi</taxon>
        <taxon>Mammalia</taxon>
        <taxon>Eutheria</taxon>
        <taxon>Laurasiatheria</taxon>
        <taxon>Artiodactyla</taxon>
        <taxon>Suina</taxon>
        <taxon>Suidae</taxon>
        <taxon>Sus</taxon>
    </lineage>
</organism>
<accession>A0A8D1CGC8</accession>
<proteinExistence type="predicted"/>
<sequence>MGRKVTVATCALNQWALDFEGNLQRILKTATDAGTIIMSRTPSCIRSRSWLPFWNLRSLRISSVTWECECQRERVGRRARKEAGSRAWAIQCHPGVREGEAAHFGDPEGSVEKWALPPPHPADSRYPPQRQLLGDFAYVLPEAPVPCGDTRCTSGSPGPPITHTALSLLHGESLDGSPSLHVDGLAIAFQTV</sequence>
<dbReference type="AlphaFoldDB" id="A0A8D1CGC8"/>
<gene>
    <name evidence="1" type="primary">NADSYN1</name>
</gene>
<dbReference type="Proteomes" id="UP000694570">
    <property type="component" value="Unplaced"/>
</dbReference>
<reference evidence="1" key="1">
    <citation type="submission" date="2025-08" db="UniProtKB">
        <authorList>
            <consortium name="Ensembl"/>
        </authorList>
    </citation>
    <scope>IDENTIFICATION</scope>
</reference>
<protein>
    <submittedName>
        <fullName evidence="1">NAD synthetase 1</fullName>
    </submittedName>
</protein>
<evidence type="ECO:0000313" key="1">
    <source>
        <dbReference type="Ensembl" id="ENSSSCP00030042905.1"/>
    </source>
</evidence>
<dbReference type="Ensembl" id="ENSSSCT00030093230.1">
    <property type="protein sequence ID" value="ENSSSCP00030042905.1"/>
    <property type="gene ID" value="ENSSSCG00030066492.1"/>
</dbReference>
<name>A0A8D1CGC8_PIG</name>
<evidence type="ECO:0000313" key="2">
    <source>
        <dbReference type="Proteomes" id="UP000694570"/>
    </source>
</evidence>